<protein>
    <submittedName>
        <fullName evidence="3">ATP7 (inferred by orthology to a D. melanogaster protein)</fullName>
    </submittedName>
</protein>
<accession>A0A0M3J5X6</accession>
<keyword evidence="2" id="KW-1133">Transmembrane helix</keyword>
<name>A0A0M3J5X6_ANISI</name>
<evidence type="ECO:0000313" key="3">
    <source>
        <dbReference type="WBParaSite" id="ASIM_0000296001-mRNA-1"/>
    </source>
</evidence>
<keyword evidence="2" id="KW-0812">Transmembrane</keyword>
<sequence length="144" mass="15715">LSKKTTRRIRLNFLFACFYNAIGIPVAAGVFIPLGFAIQPWMAAAAMALSSVSVVTSSLLLKTFKKPTRLSLCTSEFRKHEAKLMMGGSYIVVHRGLDDKGVKRSNSKSSVASVISSISSIFGSQQSINRPKSRERSCMSHLDS</sequence>
<keyword evidence="2" id="KW-0472">Membrane</keyword>
<organism evidence="3">
    <name type="scientific">Anisakis simplex</name>
    <name type="common">Herring worm</name>
    <dbReference type="NCBI Taxonomy" id="6269"/>
    <lineage>
        <taxon>Eukaryota</taxon>
        <taxon>Metazoa</taxon>
        <taxon>Ecdysozoa</taxon>
        <taxon>Nematoda</taxon>
        <taxon>Chromadorea</taxon>
        <taxon>Rhabditida</taxon>
        <taxon>Spirurina</taxon>
        <taxon>Ascaridomorpha</taxon>
        <taxon>Ascaridoidea</taxon>
        <taxon>Anisakidae</taxon>
        <taxon>Anisakis</taxon>
        <taxon>Anisakis simplex complex</taxon>
    </lineage>
</organism>
<dbReference type="AlphaFoldDB" id="A0A0M3J5X6"/>
<evidence type="ECO:0000256" key="2">
    <source>
        <dbReference type="SAM" id="Phobius"/>
    </source>
</evidence>
<dbReference type="GO" id="GO:0046872">
    <property type="term" value="F:metal ion binding"/>
    <property type="evidence" value="ECO:0007669"/>
    <property type="project" value="UniProtKB-KW"/>
</dbReference>
<proteinExistence type="predicted"/>
<dbReference type="PANTHER" id="PTHR46594:SF4">
    <property type="entry name" value="P-TYPE CATION-TRANSPORTING ATPASE"/>
    <property type="match status" value="1"/>
</dbReference>
<reference evidence="3" key="1">
    <citation type="submission" date="2017-02" db="UniProtKB">
        <authorList>
            <consortium name="WormBaseParasite"/>
        </authorList>
    </citation>
    <scope>IDENTIFICATION</scope>
</reference>
<feature type="transmembrane region" description="Helical" evidence="2">
    <location>
        <begin position="41"/>
        <end position="61"/>
    </location>
</feature>
<dbReference type="WBParaSite" id="ASIM_0000296001-mRNA-1">
    <property type="protein sequence ID" value="ASIM_0000296001-mRNA-1"/>
    <property type="gene ID" value="ASIM_0000296001"/>
</dbReference>
<dbReference type="PANTHER" id="PTHR46594">
    <property type="entry name" value="P-TYPE CATION-TRANSPORTING ATPASE"/>
    <property type="match status" value="1"/>
</dbReference>
<feature type="transmembrane region" description="Helical" evidence="2">
    <location>
        <begin position="12"/>
        <end position="35"/>
    </location>
</feature>
<evidence type="ECO:0000256" key="1">
    <source>
        <dbReference type="ARBA" id="ARBA00022723"/>
    </source>
</evidence>
<keyword evidence="1" id="KW-0479">Metal-binding</keyword>